<keyword evidence="1" id="KW-1185">Reference proteome</keyword>
<evidence type="ECO:0000313" key="2">
    <source>
        <dbReference type="WBParaSite" id="SPAL_0001561000.1"/>
    </source>
</evidence>
<dbReference type="AlphaFoldDB" id="A0A0N5CCK8"/>
<evidence type="ECO:0000313" key="1">
    <source>
        <dbReference type="Proteomes" id="UP000046392"/>
    </source>
</evidence>
<dbReference type="Proteomes" id="UP000046392">
    <property type="component" value="Unplaced"/>
</dbReference>
<proteinExistence type="predicted"/>
<organism evidence="1 2">
    <name type="scientific">Strongyloides papillosus</name>
    <name type="common">Intestinal threadworm</name>
    <dbReference type="NCBI Taxonomy" id="174720"/>
    <lineage>
        <taxon>Eukaryota</taxon>
        <taxon>Metazoa</taxon>
        <taxon>Ecdysozoa</taxon>
        <taxon>Nematoda</taxon>
        <taxon>Chromadorea</taxon>
        <taxon>Rhabditida</taxon>
        <taxon>Tylenchina</taxon>
        <taxon>Panagrolaimomorpha</taxon>
        <taxon>Strongyloidoidea</taxon>
        <taxon>Strongyloididae</taxon>
        <taxon>Strongyloides</taxon>
    </lineage>
</organism>
<reference evidence="2" key="1">
    <citation type="submission" date="2017-02" db="UniProtKB">
        <authorList>
            <consortium name="WormBaseParasite"/>
        </authorList>
    </citation>
    <scope>IDENTIFICATION</scope>
</reference>
<accession>A0A0N5CCK8</accession>
<dbReference type="WBParaSite" id="SPAL_0001561000.1">
    <property type="protein sequence ID" value="SPAL_0001561000.1"/>
    <property type="gene ID" value="SPAL_0001561000"/>
</dbReference>
<name>A0A0N5CCK8_STREA</name>
<sequence length="158" mass="18220">MDNLSEFKIKVSIEGDCYVFVKFVVSKDSQIESPLGRYCLLLGNNVLYGLKMSIDFERSEVSVIGRKIKSIWFKSNIKCKTISRAYIRRVTTKSVSNFKDQNHNFYVGKDNVNNDHFENDHVGKNRIINDSELIEAENQSNLDYNLEETVIPDVNLSQ</sequence>
<protein>
    <submittedName>
        <fullName evidence="2">Uncharacterized protein</fullName>
    </submittedName>
</protein>